<dbReference type="RefSeq" id="WP_390302799.1">
    <property type="nucleotide sequence ID" value="NZ_JBHULI010000025.1"/>
</dbReference>
<evidence type="ECO:0000313" key="3">
    <source>
        <dbReference type="Proteomes" id="UP001597460"/>
    </source>
</evidence>
<name>A0ABW5JNG0_9BACT</name>
<reference evidence="3" key="1">
    <citation type="journal article" date="2019" name="Int. J. Syst. Evol. Microbiol.">
        <title>The Global Catalogue of Microorganisms (GCM) 10K type strain sequencing project: providing services to taxonomists for standard genome sequencing and annotation.</title>
        <authorList>
            <consortium name="The Broad Institute Genomics Platform"/>
            <consortium name="The Broad Institute Genome Sequencing Center for Infectious Disease"/>
            <person name="Wu L."/>
            <person name="Ma J."/>
        </authorList>
    </citation>
    <scope>NUCLEOTIDE SEQUENCE [LARGE SCALE GENOMIC DNA]</scope>
    <source>
        <strain evidence="3">KCTC 52042</strain>
    </source>
</reference>
<sequence>MPKFTLSNLEGEKDSLTGNLTFTQSKEYRYGMVIYGIFYCTSMLADDFGQDWFTIPGFIIAIVALVAAYFPYSFAKKAGTAHLKKEEIEIDLDEQANFEHMPDSPVKLDELNEININIVSSFRWWSSYIILQVIINKDGEEKTFGVVIKNRKQEAQYLEVLESWYRAGYPVKEITGSGFRVFKLNQGQNYAEVQKIKKKYGIEW</sequence>
<keyword evidence="1" id="KW-1133">Transmembrane helix</keyword>
<evidence type="ECO:0000256" key="1">
    <source>
        <dbReference type="SAM" id="Phobius"/>
    </source>
</evidence>
<keyword evidence="3" id="KW-1185">Reference proteome</keyword>
<protein>
    <submittedName>
        <fullName evidence="2">Uncharacterized protein</fullName>
    </submittedName>
</protein>
<gene>
    <name evidence="2" type="ORF">ACFSVN_11650</name>
</gene>
<proteinExistence type="predicted"/>
<organism evidence="2 3">
    <name type="scientific">Gracilimonas halophila</name>
    <dbReference type="NCBI Taxonomy" id="1834464"/>
    <lineage>
        <taxon>Bacteria</taxon>
        <taxon>Pseudomonadati</taxon>
        <taxon>Balneolota</taxon>
        <taxon>Balneolia</taxon>
        <taxon>Balneolales</taxon>
        <taxon>Balneolaceae</taxon>
        <taxon>Gracilimonas</taxon>
    </lineage>
</organism>
<feature type="transmembrane region" description="Helical" evidence="1">
    <location>
        <begin position="52"/>
        <end position="75"/>
    </location>
</feature>
<evidence type="ECO:0000313" key="2">
    <source>
        <dbReference type="EMBL" id="MFD2533104.1"/>
    </source>
</evidence>
<dbReference type="EMBL" id="JBHULI010000025">
    <property type="protein sequence ID" value="MFD2533104.1"/>
    <property type="molecule type" value="Genomic_DNA"/>
</dbReference>
<comment type="caution">
    <text evidence="2">The sequence shown here is derived from an EMBL/GenBank/DDBJ whole genome shotgun (WGS) entry which is preliminary data.</text>
</comment>
<accession>A0ABW5JNG0</accession>
<keyword evidence="1" id="KW-0812">Transmembrane</keyword>
<keyword evidence="1" id="KW-0472">Membrane</keyword>
<dbReference type="Proteomes" id="UP001597460">
    <property type="component" value="Unassembled WGS sequence"/>
</dbReference>